<dbReference type="PANTHER" id="PTHR31435">
    <property type="entry name" value="PROTEIN NATD1"/>
    <property type="match status" value="1"/>
</dbReference>
<evidence type="ECO:0000259" key="1">
    <source>
        <dbReference type="PROSITE" id="PS51729"/>
    </source>
</evidence>
<reference evidence="2 3" key="1">
    <citation type="submission" date="2018-10" db="EMBL/GenBank/DDBJ databases">
        <title>Ulvibacterium marinum gen. nov., sp. nov., a novel marine bacterium of the family Flavobacteriaceae, isolated from a culture of the green alga Ulva prolifera.</title>
        <authorList>
            <person name="Zhang Z."/>
        </authorList>
    </citation>
    <scope>NUCLEOTIDE SEQUENCE [LARGE SCALE GENOMIC DNA]</scope>
    <source>
        <strain evidence="2 3">CCMM003</strain>
    </source>
</reference>
<keyword evidence="3" id="KW-1185">Reference proteome</keyword>
<dbReference type="InterPro" id="IPR016181">
    <property type="entry name" value="Acyl_CoA_acyltransferase"/>
</dbReference>
<dbReference type="Proteomes" id="UP000276603">
    <property type="component" value="Unassembled WGS sequence"/>
</dbReference>
<dbReference type="InterPro" id="IPR045057">
    <property type="entry name" value="Gcn5-rel_NAT"/>
</dbReference>
<gene>
    <name evidence="2" type="ORF">D7Z94_07670</name>
</gene>
<dbReference type="PANTHER" id="PTHR31435:SF10">
    <property type="entry name" value="BSR4717 PROTEIN"/>
    <property type="match status" value="1"/>
</dbReference>
<dbReference type="PROSITE" id="PS51729">
    <property type="entry name" value="GNAT_YJDJ"/>
    <property type="match status" value="1"/>
</dbReference>
<dbReference type="EMBL" id="RBCJ01000002">
    <property type="protein sequence ID" value="RKN80833.1"/>
    <property type="molecule type" value="Genomic_DNA"/>
</dbReference>
<dbReference type="GO" id="GO:0016740">
    <property type="term" value="F:transferase activity"/>
    <property type="evidence" value="ECO:0007669"/>
    <property type="project" value="UniProtKB-KW"/>
</dbReference>
<evidence type="ECO:0000313" key="2">
    <source>
        <dbReference type="EMBL" id="RKN80833.1"/>
    </source>
</evidence>
<dbReference type="OrthoDB" id="1120671at2"/>
<dbReference type="Pfam" id="PF14542">
    <property type="entry name" value="Acetyltransf_CG"/>
    <property type="match status" value="1"/>
</dbReference>
<keyword evidence="2" id="KW-0808">Transferase</keyword>
<dbReference type="RefSeq" id="WP_120710989.1">
    <property type="nucleotide sequence ID" value="NZ_CANMKH010000002.1"/>
</dbReference>
<dbReference type="AlphaFoldDB" id="A0A3B0C4L2"/>
<organism evidence="2 3">
    <name type="scientific">Ulvibacterium marinum</name>
    <dbReference type="NCBI Taxonomy" id="2419782"/>
    <lineage>
        <taxon>Bacteria</taxon>
        <taxon>Pseudomonadati</taxon>
        <taxon>Bacteroidota</taxon>
        <taxon>Flavobacteriia</taxon>
        <taxon>Flavobacteriales</taxon>
        <taxon>Flavobacteriaceae</taxon>
        <taxon>Ulvibacterium</taxon>
    </lineage>
</organism>
<accession>A0A3B0C4L2</accession>
<dbReference type="InterPro" id="IPR031165">
    <property type="entry name" value="GNAT_YJDJ"/>
</dbReference>
<feature type="domain" description="N-acetyltransferase" evidence="1">
    <location>
        <begin position="7"/>
        <end position="92"/>
    </location>
</feature>
<protein>
    <submittedName>
        <fullName evidence="2">N-acetyltransferase</fullName>
    </submittedName>
</protein>
<name>A0A3B0C4L2_9FLAO</name>
<comment type="caution">
    <text evidence="2">The sequence shown here is derived from an EMBL/GenBank/DDBJ whole genome shotgun (WGS) entry which is preliminary data.</text>
</comment>
<sequence length="98" mass="11173">MDDLQLIDNSEAKQYEIHVDGLVPRIEYIKAKDKIYLTHTEVPRGLEGKGIGTSLVKAVLEDIEKKDLTLVPMCPFVAMYIKRHPEWKKLVLKGINIA</sequence>
<dbReference type="SUPFAM" id="SSF55729">
    <property type="entry name" value="Acyl-CoA N-acyltransferases (Nat)"/>
    <property type="match status" value="1"/>
</dbReference>
<evidence type="ECO:0000313" key="3">
    <source>
        <dbReference type="Proteomes" id="UP000276603"/>
    </source>
</evidence>
<proteinExistence type="predicted"/>
<dbReference type="Gene3D" id="3.40.630.30">
    <property type="match status" value="1"/>
</dbReference>